<keyword evidence="4" id="KW-0472">Membrane</keyword>
<comment type="similarity">
    <text evidence="2">Belongs to the SusD family.</text>
</comment>
<dbReference type="InterPro" id="IPR011990">
    <property type="entry name" value="TPR-like_helical_dom_sf"/>
</dbReference>
<organism evidence="9 10">
    <name type="scientific">Wenyingzhuangia gilva</name>
    <dbReference type="NCBI Taxonomy" id="3057677"/>
    <lineage>
        <taxon>Bacteria</taxon>
        <taxon>Pseudomonadati</taxon>
        <taxon>Bacteroidota</taxon>
        <taxon>Flavobacteriia</taxon>
        <taxon>Flavobacteriales</taxon>
        <taxon>Flavobacteriaceae</taxon>
        <taxon>Wenyingzhuangia</taxon>
    </lineage>
</organism>
<accession>A0ABT8VTQ3</accession>
<feature type="domain" description="RagB/SusD" evidence="7">
    <location>
        <begin position="362"/>
        <end position="526"/>
    </location>
</feature>
<feature type="chain" id="PRO_5045055241" evidence="6">
    <location>
        <begin position="22"/>
        <end position="526"/>
    </location>
</feature>
<feature type="domain" description="SusD-like N-terminal" evidence="8">
    <location>
        <begin position="90"/>
        <end position="227"/>
    </location>
</feature>
<dbReference type="EMBL" id="JAUMIT010000005">
    <property type="protein sequence ID" value="MDO3695351.1"/>
    <property type="molecule type" value="Genomic_DNA"/>
</dbReference>
<dbReference type="Proteomes" id="UP001168642">
    <property type="component" value="Unassembled WGS sequence"/>
</dbReference>
<dbReference type="InterPro" id="IPR012944">
    <property type="entry name" value="SusD_RagB_dom"/>
</dbReference>
<reference evidence="9" key="1">
    <citation type="submission" date="2023-07" db="EMBL/GenBank/DDBJ databases">
        <title>Wenyingzhuangia sp. chi5 genome sequencing and assembly.</title>
        <authorList>
            <person name="Park S."/>
        </authorList>
    </citation>
    <scope>NUCLEOTIDE SEQUENCE</scope>
    <source>
        <strain evidence="9">Chi5</strain>
    </source>
</reference>
<protein>
    <submittedName>
        <fullName evidence="9">RagB/SusD family nutrient uptake outer membrane protein</fullName>
    </submittedName>
</protein>
<evidence type="ECO:0000256" key="4">
    <source>
        <dbReference type="ARBA" id="ARBA00023136"/>
    </source>
</evidence>
<dbReference type="RefSeq" id="WP_302884612.1">
    <property type="nucleotide sequence ID" value="NZ_JAUMIT010000005.1"/>
</dbReference>
<keyword evidence="10" id="KW-1185">Reference proteome</keyword>
<dbReference type="Pfam" id="PF14322">
    <property type="entry name" value="SusD-like_3"/>
    <property type="match status" value="1"/>
</dbReference>
<dbReference type="InterPro" id="IPR033985">
    <property type="entry name" value="SusD-like_N"/>
</dbReference>
<evidence type="ECO:0000313" key="9">
    <source>
        <dbReference type="EMBL" id="MDO3695351.1"/>
    </source>
</evidence>
<dbReference type="Pfam" id="PF07980">
    <property type="entry name" value="SusD_RagB"/>
    <property type="match status" value="1"/>
</dbReference>
<evidence type="ECO:0000259" key="7">
    <source>
        <dbReference type="Pfam" id="PF07980"/>
    </source>
</evidence>
<evidence type="ECO:0000256" key="5">
    <source>
        <dbReference type="ARBA" id="ARBA00023237"/>
    </source>
</evidence>
<evidence type="ECO:0000256" key="3">
    <source>
        <dbReference type="ARBA" id="ARBA00022729"/>
    </source>
</evidence>
<keyword evidence="5" id="KW-0998">Cell outer membrane</keyword>
<comment type="caution">
    <text evidence="9">The sequence shown here is derived from an EMBL/GenBank/DDBJ whole genome shotgun (WGS) entry which is preliminary data.</text>
</comment>
<proteinExistence type="inferred from homology"/>
<comment type="subcellular location">
    <subcellularLocation>
        <location evidence="1">Cell outer membrane</location>
    </subcellularLocation>
</comment>
<keyword evidence="3 6" id="KW-0732">Signal</keyword>
<evidence type="ECO:0000256" key="2">
    <source>
        <dbReference type="ARBA" id="ARBA00006275"/>
    </source>
</evidence>
<feature type="signal peptide" evidence="6">
    <location>
        <begin position="1"/>
        <end position="21"/>
    </location>
</feature>
<evidence type="ECO:0000313" key="10">
    <source>
        <dbReference type="Proteomes" id="UP001168642"/>
    </source>
</evidence>
<evidence type="ECO:0000256" key="6">
    <source>
        <dbReference type="SAM" id="SignalP"/>
    </source>
</evidence>
<dbReference type="SUPFAM" id="SSF48452">
    <property type="entry name" value="TPR-like"/>
    <property type="match status" value="1"/>
</dbReference>
<gene>
    <name evidence="9" type="ORF">QVZ41_10925</name>
</gene>
<evidence type="ECO:0000256" key="1">
    <source>
        <dbReference type="ARBA" id="ARBA00004442"/>
    </source>
</evidence>
<sequence length="526" mass="58606">MKKYTKALLVSAILLGTYSCSDDFINNEPYTEKVKENFYTTPKDGYQGLVAVYDALQREGYGGFLLTSEIASDNCFGGFGTADDQVTLDWDRFKNNADREMNAPVWKTCYQGIFRANVLLENLDNIDWGIDADLKTQYEAEARFLRAHFHFELARMFGDIVALDHTITADEFETPRSSAEDTYALIANDFKFAADNLGNDNYSTPGNVKYGRITKWAAEAYLAKAFLFYTSYYNKTDLAGVVSKTEAITYINDVVDNSGHDLIPEFKNLWLAASLDEYAGEGNTEIVWAIRFNSSGNGDWNLHEGNRFQVNIAPRGSNIGNYASGWGGATVNPDLYNAYQIGDTRRDATIIDFATEGLNFDAQERGQRQFTGYAWKKYCPITNAAGDGIVADGGGDFQIDNYEDYAVIRFADVLLMAAELNLGTNDVIAQADLDRVRERAFGNNTNNVTVTQASIMNERRLELALEGQRYFDLIRQGVDVAKAAIDNSGDGAEFDVTFRTVTKGWFALPQSQVLLSNGTINQNTGW</sequence>
<evidence type="ECO:0000259" key="8">
    <source>
        <dbReference type="Pfam" id="PF14322"/>
    </source>
</evidence>
<dbReference type="PROSITE" id="PS51257">
    <property type="entry name" value="PROKAR_LIPOPROTEIN"/>
    <property type="match status" value="1"/>
</dbReference>
<name>A0ABT8VTQ3_9FLAO</name>
<dbReference type="Gene3D" id="1.25.40.390">
    <property type="match status" value="1"/>
</dbReference>